<proteinExistence type="predicted"/>
<dbReference type="EMBL" id="JAAGWQ010000081">
    <property type="protein sequence ID" value="KAF5669656.1"/>
    <property type="molecule type" value="Genomic_DNA"/>
</dbReference>
<feature type="region of interest" description="Disordered" evidence="1">
    <location>
        <begin position="106"/>
        <end position="126"/>
    </location>
</feature>
<gene>
    <name evidence="2" type="ORF">FHETE_4896</name>
</gene>
<evidence type="ECO:0000313" key="2">
    <source>
        <dbReference type="EMBL" id="KAF5669656.1"/>
    </source>
</evidence>
<organism evidence="2 3">
    <name type="scientific">Fusarium heterosporum</name>
    <dbReference type="NCBI Taxonomy" id="42747"/>
    <lineage>
        <taxon>Eukaryota</taxon>
        <taxon>Fungi</taxon>
        <taxon>Dikarya</taxon>
        <taxon>Ascomycota</taxon>
        <taxon>Pezizomycotina</taxon>
        <taxon>Sordariomycetes</taxon>
        <taxon>Hypocreomycetidae</taxon>
        <taxon>Hypocreales</taxon>
        <taxon>Nectriaceae</taxon>
        <taxon>Fusarium</taxon>
        <taxon>Fusarium heterosporum species complex</taxon>
    </lineage>
</organism>
<dbReference type="OrthoDB" id="440424at2759"/>
<dbReference type="InterPro" id="IPR038213">
    <property type="entry name" value="IFI6/IFI27-like_sf"/>
</dbReference>
<reference evidence="2 3" key="1">
    <citation type="submission" date="2020-05" db="EMBL/GenBank/DDBJ databases">
        <title>Identification and distribution of gene clusters putatively required for synthesis of sphingolipid metabolism inhibitors in phylogenetically diverse species of the filamentous fungus Fusarium.</title>
        <authorList>
            <person name="Kim H.-S."/>
            <person name="Busman M."/>
            <person name="Brown D.W."/>
            <person name="Divon H."/>
            <person name="Uhlig S."/>
            <person name="Proctor R.H."/>
        </authorList>
    </citation>
    <scope>NUCLEOTIDE SEQUENCE [LARGE SCALE GENOMIC DNA]</scope>
    <source>
        <strain evidence="2 3">NRRL 20693</strain>
    </source>
</reference>
<dbReference type="Proteomes" id="UP000567885">
    <property type="component" value="Unassembled WGS sequence"/>
</dbReference>
<accession>A0A8H5TEG3</accession>
<evidence type="ECO:0000313" key="3">
    <source>
        <dbReference type="Proteomes" id="UP000567885"/>
    </source>
</evidence>
<comment type="caution">
    <text evidence="2">The sequence shown here is derived from an EMBL/GenBank/DDBJ whole genome shotgun (WGS) entry which is preliminary data.</text>
</comment>
<dbReference type="Gene3D" id="6.10.110.10">
    <property type="match status" value="1"/>
</dbReference>
<evidence type="ECO:0000256" key="1">
    <source>
        <dbReference type="SAM" id="MobiDB-lite"/>
    </source>
</evidence>
<sequence>MLAHAKSLLISATNKALKSTKGISGAAAGMAAKATKTAKPGVSILPALKLIGFGKKGIVKESLAAGLYREVGVNVAKGPFAILQSCGAGGYGAAIINSRIKGTVKFDGKQGKKKTKQTKNSSKDTK</sequence>
<name>A0A8H5TEG3_FUSHE</name>
<keyword evidence="3" id="KW-1185">Reference proteome</keyword>
<protein>
    <submittedName>
        <fullName evidence="2">Uncharacterized protein</fullName>
    </submittedName>
</protein>
<dbReference type="AlphaFoldDB" id="A0A8H5TEG3"/>